<feature type="domain" description="GH16" evidence="2">
    <location>
        <begin position="25"/>
        <end position="282"/>
    </location>
</feature>
<dbReference type="SUPFAM" id="SSF49899">
    <property type="entry name" value="Concanavalin A-like lectins/glucanases"/>
    <property type="match status" value="1"/>
</dbReference>
<keyword evidence="4" id="KW-1185">Reference proteome</keyword>
<evidence type="ECO:0000313" key="4">
    <source>
        <dbReference type="Proteomes" id="UP000306229"/>
    </source>
</evidence>
<dbReference type="PROSITE" id="PS51257">
    <property type="entry name" value="PROKAR_LIPOPROTEIN"/>
    <property type="match status" value="1"/>
</dbReference>
<dbReference type="Gene3D" id="2.60.120.200">
    <property type="match status" value="1"/>
</dbReference>
<dbReference type="PANTHER" id="PTHR10963">
    <property type="entry name" value="GLYCOSYL HYDROLASE-RELATED"/>
    <property type="match status" value="1"/>
</dbReference>
<gene>
    <name evidence="3" type="ORF">FF125_09225</name>
</gene>
<dbReference type="EMBL" id="CP040749">
    <property type="protein sequence ID" value="QCX38604.1"/>
    <property type="molecule type" value="Genomic_DNA"/>
</dbReference>
<evidence type="ECO:0000256" key="1">
    <source>
        <dbReference type="ARBA" id="ARBA00006865"/>
    </source>
</evidence>
<dbReference type="InterPro" id="IPR000757">
    <property type="entry name" value="Beta-glucanase-like"/>
</dbReference>
<dbReference type="Proteomes" id="UP000306229">
    <property type="component" value="Chromosome"/>
</dbReference>
<dbReference type="Pfam" id="PF00722">
    <property type="entry name" value="Glyco_hydro_16"/>
    <property type="match status" value="1"/>
</dbReference>
<evidence type="ECO:0000313" key="3">
    <source>
        <dbReference type="EMBL" id="QCX38604.1"/>
    </source>
</evidence>
<name>A0A5B7TTR7_9FLAO</name>
<dbReference type="GO" id="GO:0004553">
    <property type="term" value="F:hydrolase activity, hydrolyzing O-glycosyl compounds"/>
    <property type="evidence" value="ECO:0007669"/>
    <property type="project" value="InterPro"/>
</dbReference>
<reference evidence="3 4" key="1">
    <citation type="submission" date="2019-05" db="EMBL/GenBank/DDBJ databases">
        <title>Algicella ahnfeltiae gen. nov., sp. nov., a novel marine bacterium of the family Flavobacteriaceae isolated from a red alga.</title>
        <authorList>
            <person name="Nedashkovskaya O.I."/>
            <person name="Kukhlevskiy A.D."/>
            <person name="Kim S.-G."/>
            <person name="Zhukova N.V."/>
            <person name="Mikhailov V.V."/>
        </authorList>
    </citation>
    <scope>NUCLEOTIDE SEQUENCE [LARGE SCALE GENOMIC DNA]</scope>
    <source>
        <strain evidence="3 4">10Alg115</strain>
    </source>
</reference>
<dbReference type="CDD" id="cd08023">
    <property type="entry name" value="GH16_laminarinase_like"/>
    <property type="match status" value="1"/>
</dbReference>
<dbReference type="RefSeq" id="WP_138949498.1">
    <property type="nucleotide sequence ID" value="NZ_CP040749.1"/>
</dbReference>
<dbReference type="PANTHER" id="PTHR10963:SF55">
    <property type="entry name" value="GLYCOSIDE HYDROLASE FAMILY 16 PROTEIN"/>
    <property type="match status" value="1"/>
</dbReference>
<accession>A0A5B7TTR7</accession>
<dbReference type="KEGG" id="fbe:FF125_09225"/>
<dbReference type="PROSITE" id="PS51762">
    <property type="entry name" value="GH16_2"/>
    <property type="match status" value="1"/>
</dbReference>
<proteinExistence type="inferred from homology"/>
<sequence>MKSITINLFKITLVSATICIGLASCSSSNIEDEIIKEEPQLKFKLIYEDEFNGDAYDTNYWSSYQTQSWSSAWNHYVVPNDAYLAEVKDGNLHLRARWNLDSNTPETGAIQTKDKFSFKYGKMEVKAKFASAGNGGWPAIWLMPQNPVYEGWPKGGEIDVMERLNTDAFVYQVMHQSDGENKHISSSKTPQISTTEYNTYGVVKLPNKIELYVNGKLTLTHEPKGVNKDSWPFETDFYIILNYACADQGQSGINFWPGNVNSTDNFPYEMAIDYVKVWKLVE</sequence>
<organism evidence="3 4">
    <name type="scientific">Aureibaculum algae</name>
    <dbReference type="NCBI Taxonomy" id="2584122"/>
    <lineage>
        <taxon>Bacteria</taxon>
        <taxon>Pseudomonadati</taxon>
        <taxon>Bacteroidota</taxon>
        <taxon>Flavobacteriia</taxon>
        <taxon>Flavobacteriales</taxon>
        <taxon>Flavobacteriaceae</taxon>
        <taxon>Aureibaculum</taxon>
    </lineage>
</organism>
<keyword evidence="3" id="KW-0378">Hydrolase</keyword>
<dbReference type="GO" id="GO:0005975">
    <property type="term" value="P:carbohydrate metabolic process"/>
    <property type="evidence" value="ECO:0007669"/>
    <property type="project" value="InterPro"/>
</dbReference>
<comment type="similarity">
    <text evidence="1">Belongs to the glycosyl hydrolase 16 family.</text>
</comment>
<dbReference type="InterPro" id="IPR050546">
    <property type="entry name" value="Glycosyl_Hydrlase_16"/>
</dbReference>
<dbReference type="OrthoDB" id="9809583at2"/>
<protein>
    <submittedName>
        <fullName evidence="3">Glycoside hydrolase family 16 protein</fullName>
    </submittedName>
</protein>
<evidence type="ECO:0000259" key="2">
    <source>
        <dbReference type="PROSITE" id="PS51762"/>
    </source>
</evidence>
<dbReference type="AlphaFoldDB" id="A0A5B7TTR7"/>
<dbReference type="InterPro" id="IPR013320">
    <property type="entry name" value="ConA-like_dom_sf"/>
</dbReference>